<name>A0A2R6NG96_9APHY</name>
<comment type="caution">
    <text evidence="1">The sequence shown here is derived from an EMBL/GenBank/DDBJ whole genome shotgun (WGS) entry which is preliminary data.</text>
</comment>
<protein>
    <submittedName>
        <fullName evidence="1">Uncharacterized protein</fullName>
    </submittedName>
</protein>
<dbReference type="EMBL" id="MLYV02001287">
    <property type="protein sequence ID" value="PSR71351.1"/>
    <property type="molecule type" value="Genomic_DNA"/>
</dbReference>
<dbReference type="Proteomes" id="UP000186601">
    <property type="component" value="Unassembled WGS sequence"/>
</dbReference>
<sequence>MSKCGFLTEAHLTPKRTLSDWSRCRLVRAVVPGYGPTPARILVKTLEATTLPSPHLDPIRTE</sequence>
<keyword evidence="2" id="KW-1185">Reference proteome</keyword>
<accession>A0A2R6NG96</accession>
<proteinExistence type="predicted"/>
<organism evidence="1 2">
    <name type="scientific">Hermanssonia centrifuga</name>
    <dbReference type="NCBI Taxonomy" id="98765"/>
    <lineage>
        <taxon>Eukaryota</taxon>
        <taxon>Fungi</taxon>
        <taxon>Dikarya</taxon>
        <taxon>Basidiomycota</taxon>
        <taxon>Agaricomycotina</taxon>
        <taxon>Agaricomycetes</taxon>
        <taxon>Polyporales</taxon>
        <taxon>Meruliaceae</taxon>
        <taxon>Hermanssonia</taxon>
    </lineage>
</organism>
<evidence type="ECO:0000313" key="2">
    <source>
        <dbReference type="Proteomes" id="UP000186601"/>
    </source>
</evidence>
<reference evidence="1 2" key="1">
    <citation type="submission" date="2018-02" db="EMBL/GenBank/DDBJ databases">
        <title>Genome sequence of the basidiomycete white-rot fungus Phlebia centrifuga.</title>
        <authorList>
            <person name="Granchi Z."/>
            <person name="Peng M."/>
            <person name="de Vries R.P."/>
            <person name="Hilden K."/>
            <person name="Makela M.R."/>
            <person name="Grigoriev I."/>
            <person name="Riley R."/>
        </authorList>
    </citation>
    <scope>NUCLEOTIDE SEQUENCE [LARGE SCALE GENOMIC DNA]</scope>
    <source>
        <strain evidence="1 2">FBCC195</strain>
    </source>
</reference>
<dbReference type="AlphaFoldDB" id="A0A2R6NG96"/>
<evidence type="ECO:0000313" key="1">
    <source>
        <dbReference type="EMBL" id="PSR71351.1"/>
    </source>
</evidence>
<gene>
    <name evidence="1" type="ORF">PHLCEN_2v12763</name>
</gene>